<gene>
    <name evidence="2" type="ORF">EGR_02166</name>
</gene>
<accession>W6UX28</accession>
<reference evidence="2 3" key="1">
    <citation type="journal article" date="2013" name="Nat. Genet.">
        <title>The genome of the hydatid tapeworm Echinococcus granulosus.</title>
        <authorList>
            <person name="Zheng H."/>
            <person name="Zhang W."/>
            <person name="Zhang L."/>
            <person name="Zhang Z."/>
            <person name="Li J."/>
            <person name="Lu G."/>
            <person name="Zhu Y."/>
            <person name="Wang Y."/>
            <person name="Huang Y."/>
            <person name="Liu J."/>
            <person name="Kang H."/>
            <person name="Chen J."/>
            <person name="Wang L."/>
            <person name="Chen A."/>
            <person name="Yu S."/>
            <person name="Gao Z."/>
            <person name="Jin L."/>
            <person name="Gu W."/>
            <person name="Wang Z."/>
            <person name="Zhao L."/>
            <person name="Shi B."/>
            <person name="Wen H."/>
            <person name="Lin R."/>
            <person name="Jones M.K."/>
            <person name="Brejova B."/>
            <person name="Vinar T."/>
            <person name="Zhao G."/>
            <person name="McManus D.P."/>
            <person name="Chen Z."/>
            <person name="Zhou Y."/>
            <person name="Wang S."/>
        </authorList>
    </citation>
    <scope>NUCLEOTIDE SEQUENCE [LARGE SCALE GENOMIC DNA]</scope>
</reference>
<feature type="region of interest" description="Disordered" evidence="1">
    <location>
        <begin position="1"/>
        <end position="30"/>
    </location>
</feature>
<organism evidence="2 3">
    <name type="scientific">Echinococcus granulosus</name>
    <name type="common">Hydatid tapeworm</name>
    <dbReference type="NCBI Taxonomy" id="6210"/>
    <lineage>
        <taxon>Eukaryota</taxon>
        <taxon>Metazoa</taxon>
        <taxon>Spiralia</taxon>
        <taxon>Lophotrochozoa</taxon>
        <taxon>Platyhelminthes</taxon>
        <taxon>Cestoda</taxon>
        <taxon>Eucestoda</taxon>
        <taxon>Cyclophyllidea</taxon>
        <taxon>Taeniidae</taxon>
        <taxon>Echinococcus</taxon>
        <taxon>Echinococcus granulosus group</taxon>
    </lineage>
</organism>
<dbReference type="RefSeq" id="XP_024354268.1">
    <property type="nucleotide sequence ID" value="XM_024491415.1"/>
</dbReference>
<dbReference type="GeneID" id="36337881"/>
<dbReference type="EMBL" id="APAU02000009">
    <property type="protein sequence ID" value="EUB63072.1"/>
    <property type="molecule type" value="Genomic_DNA"/>
</dbReference>
<dbReference type="CTD" id="36337881"/>
<dbReference type="AlphaFoldDB" id="W6UX28"/>
<evidence type="ECO:0000313" key="3">
    <source>
        <dbReference type="Proteomes" id="UP000019149"/>
    </source>
</evidence>
<dbReference type="InterPro" id="IPR016152">
    <property type="entry name" value="PTrfase/Anion_transptr"/>
</dbReference>
<dbReference type="KEGG" id="egl:EGR_02166"/>
<dbReference type="Gene3D" id="3.40.930.10">
    <property type="entry name" value="Mannitol-specific EII, Chain A"/>
    <property type="match status" value="1"/>
</dbReference>
<keyword evidence="3" id="KW-1185">Reference proteome</keyword>
<dbReference type="STRING" id="6210.W6UX28"/>
<proteinExistence type="predicted"/>
<evidence type="ECO:0000256" key="1">
    <source>
        <dbReference type="SAM" id="MobiDB-lite"/>
    </source>
</evidence>
<dbReference type="Proteomes" id="UP000019149">
    <property type="component" value="Unassembled WGS sequence"/>
</dbReference>
<sequence length="122" mass="13946">MHLANGEKGLRKMTDKTYGEKPHSDSRHDSKPLQMFTEISLLMDGEIPKGAIPVTSTRPPSNQHWGELARYILYEEVFDEESREFASPQYPSISFRYFDRFCSILHKAGSSTIMINNLCDSS</sequence>
<evidence type="ECO:0000313" key="2">
    <source>
        <dbReference type="EMBL" id="EUB63072.1"/>
    </source>
</evidence>
<protein>
    <submittedName>
        <fullName evidence="2">Uncharacterized protein</fullName>
    </submittedName>
</protein>
<feature type="compositionally biased region" description="Basic and acidic residues" evidence="1">
    <location>
        <begin position="8"/>
        <end position="30"/>
    </location>
</feature>
<name>W6UX28_ECHGR</name>
<comment type="caution">
    <text evidence="2">The sequence shown here is derived from an EMBL/GenBank/DDBJ whole genome shotgun (WGS) entry which is preliminary data.</text>
</comment>
<dbReference type="OrthoDB" id="6274901at2759"/>